<keyword evidence="1" id="KW-0472">Membrane</keyword>
<accession>A0ABX9KF53</accession>
<gene>
    <name evidence="2" type="ORF">DYH56_10955</name>
</gene>
<organism evidence="2 3">
    <name type="scientific">Psychrilyobacter piezotolerans</name>
    <dbReference type="NCBI Taxonomy" id="2293438"/>
    <lineage>
        <taxon>Bacteria</taxon>
        <taxon>Fusobacteriati</taxon>
        <taxon>Fusobacteriota</taxon>
        <taxon>Fusobacteriia</taxon>
        <taxon>Fusobacteriales</taxon>
        <taxon>Fusobacteriaceae</taxon>
        <taxon>Psychrilyobacter</taxon>
    </lineage>
</organism>
<proteinExistence type="predicted"/>
<keyword evidence="3" id="KW-1185">Reference proteome</keyword>
<keyword evidence="1" id="KW-0812">Transmembrane</keyword>
<sequence>MDLEYNRRETSFDTSTTAVLGWFLINGSKIEGISKECEEASEKAIDYLMKATQRNGVIDFSQGDTKDIGVYSMLFYVLPFTQSFAMRLVSYYLSSYKK</sequence>
<feature type="transmembrane region" description="Helical" evidence="1">
    <location>
        <begin position="73"/>
        <end position="93"/>
    </location>
</feature>
<evidence type="ECO:0000313" key="2">
    <source>
        <dbReference type="EMBL" id="REI40371.1"/>
    </source>
</evidence>
<evidence type="ECO:0000313" key="3">
    <source>
        <dbReference type="Proteomes" id="UP000263486"/>
    </source>
</evidence>
<name>A0ABX9KF53_9FUSO</name>
<reference evidence="2 3" key="1">
    <citation type="submission" date="2018-08" db="EMBL/GenBank/DDBJ databases">
        <title>Draft genome sequence of Psychrilyobacter sp. strain SD5 isolated from Black Sea water.</title>
        <authorList>
            <person name="Yadav S."/>
            <person name="Villanueva L."/>
            <person name="Damste J.S.S."/>
        </authorList>
    </citation>
    <scope>NUCLEOTIDE SEQUENCE [LARGE SCALE GENOMIC DNA]</scope>
    <source>
        <strain evidence="2 3">SD5</strain>
    </source>
</reference>
<keyword evidence="1" id="KW-1133">Transmembrane helix</keyword>
<protein>
    <submittedName>
        <fullName evidence="2">Uncharacterized protein</fullName>
    </submittedName>
</protein>
<evidence type="ECO:0000256" key="1">
    <source>
        <dbReference type="SAM" id="Phobius"/>
    </source>
</evidence>
<comment type="caution">
    <text evidence="2">The sequence shown here is derived from an EMBL/GenBank/DDBJ whole genome shotgun (WGS) entry which is preliminary data.</text>
</comment>
<dbReference type="Proteomes" id="UP000263486">
    <property type="component" value="Unassembled WGS sequence"/>
</dbReference>
<dbReference type="EMBL" id="QUAJ01000020">
    <property type="protein sequence ID" value="REI40371.1"/>
    <property type="molecule type" value="Genomic_DNA"/>
</dbReference>
<dbReference type="RefSeq" id="WP_114642913.1">
    <property type="nucleotide sequence ID" value="NZ_JAACIO010000021.1"/>
</dbReference>